<dbReference type="SFLD" id="SFLDG01278">
    <property type="entry name" value="biotin_synthase_like"/>
    <property type="match status" value="1"/>
</dbReference>
<gene>
    <name evidence="16 19" type="primary">bioB</name>
    <name evidence="19" type="ORF">HGI30_21705</name>
</gene>
<dbReference type="InterPro" id="IPR006638">
    <property type="entry name" value="Elp3/MiaA/NifB-like_rSAM"/>
</dbReference>
<evidence type="ECO:0000256" key="12">
    <source>
        <dbReference type="ARBA" id="ARBA00023014"/>
    </source>
</evidence>
<feature type="binding site" evidence="16 17">
    <location>
        <position position="80"/>
    </location>
    <ligand>
        <name>[4Fe-4S] cluster</name>
        <dbReference type="ChEBI" id="CHEBI:49883"/>
        <note>4Fe-4S-S-AdoMet</note>
    </ligand>
</feature>
<feature type="binding site" evidence="16 17">
    <location>
        <position position="76"/>
    </location>
    <ligand>
        <name>[4Fe-4S] cluster</name>
        <dbReference type="ChEBI" id="CHEBI:49883"/>
        <note>4Fe-4S-S-AdoMet</note>
    </ligand>
</feature>
<sequence>MPHSPVSAPDRPFLWETLADQALAGHPLTREEARLVLESDELELLPLLQAAFRVRRHFFGRKVKLNRILNAKSGLCPEDCSYCSQSIVSTADIASYAMLRPEAMLEAARKAYAQGVGTFCIVASGRGPSRRETARVAEAVRAIQAELPLKICACLGQLTAEQAVELREAGVQRYNHNLNTSAVHHDQIVSTHRYEDRLQTLDRAREAGLSPCSGVIAGLGETIDDRIEMAFALRELGADSIPVNFLHPVKGTPLGERERVSPADALRLLALLRFVCPDKEIRVAGGRELTLRSLQPLALYAANSIFLGDYLTTAGQEWSRDLDMLEDLGFEPERIAPDVEAAWLAQGKPLPAVPSGDVPR</sequence>
<evidence type="ECO:0000256" key="16">
    <source>
        <dbReference type="HAMAP-Rule" id="MF_01694"/>
    </source>
</evidence>
<evidence type="ECO:0000313" key="19">
    <source>
        <dbReference type="EMBL" id="QJC53882.1"/>
    </source>
</evidence>
<feature type="binding site" evidence="16 17">
    <location>
        <position position="282"/>
    </location>
    <ligand>
        <name>[2Fe-2S] cluster</name>
        <dbReference type="ChEBI" id="CHEBI:190135"/>
    </ligand>
</feature>
<dbReference type="KEGG" id="palr:HGI30_21705"/>
<protein>
    <recommendedName>
        <fullName evidence="15 16">Biotin synthase</fullName>
        <ecNumber evidence="4 16">2.8.1.6</ecNumber>
    </recommendedName>
</protein>
<evidence type="ECO:0000256" key="11">
    <source>
        <dbReference type="ARBA" id="ARBA00023004"/>
    </source>
</evidence>
<feature type="binding site" evidence="16 17">
    <location>
        <position position="83"/>
    </location>
    <ligand>
        <name>[4Fe-4S] cluster</name>
        <dbReference type="ChEBI" id="CHEBI:49883"/>
        <note>4Fe-4S-S-AdoMet</note>
    </ligand>
</feature>
<dbReference type="HAMAP" id="MF_01694">
    <property type="entry name" value="BioB"/>
    <property type="match status" value="1"/>
</dbReference>
<dbReference type="Proteomes" id="UP000502136">
    <property type="component" value="Chromosome"/>
</dbReference>
<evidence type="ECO:0000256" key="2">
    <source>
        <dbReference type="ARBA" id="ARBA00010765"/>
    </source>
</evidence>
<dbReference type="NCBIfam" id="TIGR00433">
    <property type="entry name" value="bioB"/>
    <property type="match status" value="1"/>
</dbReference>
<dbReference type="GO" id="GO:0005506">
    <property type="term" value="F:iron ion binding"/>
    <property type="evidence" value="ECO:0007669"/>
    <property type="project" value="UniProtKB-UniRule"/>
</dbReference>
<dbReference type="InterPro" id="IPR007197">
    <property type="entry name" value="rSAM"/>
</dbReference>
<keyword evidence="12 16" id="KW-0411">Iron-sulfur</keyword>
<keyword evidence="7 16" id="KW-0949">S-adenosyl-L-methionine</keyword>
<evidence type="ECO:0000256" key="4">
    <source>
        <dbReference type="ARBA" id="ARBA00012236"/>
    </source>
</evidence>
<evidence type="ECO:0000256" key="8">
    <source>
        <dbReference type="ARBA" id="ARBA00022714"/>
    </source>
</evidence>
<dbReference type="Gene3D" id="3.20.20.70">
    <property type="entry name" value="Aldolase class I"/>
    <property type="match status" value="1"/>
</dbReference>
<dbReference type="EC" id="2.8.1.6" evidence="4 16"/>
<dbReference type="SFLD" id="SFLDG01060">
    <property type="entry name" value="BATS_domain_containing"/>
    <property type="match status" value="1"/>
</dbReference>
<evidence type="ECO:0000256" key="10">
    <source>
        <dbReference type="ARBA" id="ARBA00022756"/>
    </source>
</evidence>
<evidence type="ECO:0000256" key="5">
    <source>
        <dbReference type="ARBA" id="ARBA00022485"/>
    </source>
</evidence>
<evidence type="ECO:0000256" key="17">
    <source>
        <dbReference type="PIRSR" id="PIRSR001619-1"/>
    </source>
</evidence>
<comment type="subunit">
    <text evidence="3 16">Homodimer.</text>
</comment>
<dbReference type="InterPro" id="IPR058240">
    <property type="entry name" value="rSAM_sf"/>
</dbReference>
<dbReference type="InterPro" id="IPR013785">
    <property type="entry name" value="Aldolase_TIM"/>
</dbReference>
<dbReference type="SFLD" id="SFLDS00029">
    <property type="entry name" value="Radical_SAM"/>
    <property type="match status" value="1"/>
</dbReference>
<evidence type="ECO:0000256" key="13">
    <source>
        <dbReference type="ARBA" id="ARBA00051157"/>
    </source>
</evidence>
<comment type="function">
    <text evidence="14 16">Catalyzes the conversion of dethiobiotin (DTB) to biotin by the insertion of a sulfur atom into dethiobiotin via a radical-based mechanism.</text>
</comment>
<dbReference type="SMART" id="SM00729">
    <property type="entry name" value="Elp3"/>
    <property type="match status" value="1"/>
</dbReference>
<reference evidence="19 20" key="1">
    <citation type="submission" date="2020-04" db="EMBL/GenBank/DDBJ databases">
        <title>Novel Paenibacillus strain UniB2 isolated from commercial digestive syrup.</title>
        <authorList>
            <person name="Thorat V."/>
            <person name="Kirdat K."/>
            <person name="Tiwarekar B."/>
            <person name="Yadav A."/>
        </authorList>
    </citation>
    <scope>NUCLEOTIDE SEQUENCE [LARGE SCALE GENOMIC DNA]</scope>
    <source>
        <strain evidence="19 20">UniB2</strain>
    </source>
</reference>
<dbReference type="InterPro" id="IPR010722">
    <property type="entry name" value="BATS_dom"/>
</dbReference>
<keyword evidence="9 16" id="KW-0479">Metal-binding</keyword>
<dbReference type="InterPro" id="IPR002684">
    <property type="entry name" value="Biotin_synth/BioAB"/>
</dbReference>
<dbReference type="GO" id="GO:0009102">
    <property type="term" value="P:biotin biosynthetic process"/>
    <property type="evidence" value="ECO:0007669"/>
    <property type="project" value="UniProtKB-UniRule"/>
</dbReference>
<evidence type="ECO:0000256" key="7">
    <source>
        <dbReference type="ARBA" id="ARBA00022691"/>
    </source>
</evidence>
<evidence type="ECO:0000256" key="14">
    <source>
        <dbReference type="ARBA" id="ARBA00057568"/>
    </source>
</evidence>
<dbReference type="FunFam" id="3.20.20.70:FF:000026">
    <property type="entry name" value="Biotin synthase"/>
    <property type="match status" value="1"/>
</dbReference>
<dbReference type="PANTHER" id="PTHR22976">
    <property type="entry name" value="BIOTIN SYNTHASE"/>
    <property type="match status" value="1"/>
</dbReference>
<evidence type="ECO:0000313" key="20">
    <source>
        <dbReference type="Proteomes" id="UP000502136"/>
    </source>
</evidence>
<accession>A0A6H2H2J8</accession>
<keyword evidence="8 16" id="KW-0001">2Fe-2S</keyword>
<dbReference type="SUPFAM" id="SSF102114">
    <property type="entry name" value="Radical SAM enzymes"/>
    <property type="match status" value="1"/>
</dbReference>
<organism evidence="19 20">
    <name type="scientific">Paenibacillus albicereus</name>
    <dbReference type="NCBI Taxonomy" id="2726185"/>
    <lineage>
        <taxon>Bacteria</taxon>
        <taxon>Bacillati</taxon>
        <taxon>Bacillota</taxon>
        <taxon>Bacilli</taxon>
        <taxon>Bacillales</taxon>
        <taxon>Paenibacillaceae</taxon>
        <taxon>Paenibacillus</taxon>
    </lineage>
</organism>
<comment type="similarity">
    <text evidence="2 16">Belongs to the radical SAM superfamily. Biotin synthase family.</text>
</comment>
<keyword evidence="5 16" id="KW-0004">4Fe-4S</keyword>
<evidence type="ECO:0000256" key="3">
    <source>
        <dbReference type="ARBA" id="ARBA00011738"/>
    </source>
</evidence>
<feature type="binding site" evidence="16 17">
    <location>
        <position position="152"/>
    </location>
    <ligand>
        <name>[2Fe-2S] cluster</name>
        <dbReference type="ChEBI" id="CHEBI:190135"/>
    </ligand>
</feature>
<dbReference type="PROSITE" id="PS51918">
    <property type="entry name" value="RADICAL_SAM"/>
    <property type="match status" value="1"/>
</dbReference>
<proteinExistence type="inferred from homology"/>
<feature type="binding site" evidence="16 17">
    <location>
        <position position="120"/>
    </location>
    <ligand>
        <name>[2Fe-2S] cluster</name>
        <dbReference type="ChEBI" id="CHEBI:190135"/>
    </ligand>
</feature>
<comment type="cofactor">
    <cofactor evidence="17">
        <name>[2Fe-2S] cluster</name>
        <dbReference type="ChEBI" id="CHEBI:190135"/>
    </cofactor>
    <text evidence="17">Binds 1 [2Fe-2S] cluster. The cluster is coordinated with 3 cysteines and 1 arginine.</text>
</comment>
<dbReference type="SMART" id="SM00876">
    <property type="entry name" value="BATS"/>
    <property type="match status" value="1"/>
</dbReference>
<keyword evidence="10 16" id="KW-0093">Biotin biosynthesis</keyword>
<dbReference type="GO" id="GO:0051537">
    <property type="term" value="F:2 iron, 2 sulfur cluster binding"/>
    <property type="evidence" value="ECO:0007669"/>
    <property type="project" value="UniProtKB-KW"/>
</dbReference>
<dbReference type="Pfam" id="PF06968">
    <property type="entry name" value="BATS"/>
    <property type="match status" value="1"/>
</dbReference>
<keyword evidence="6 16" id="KW-0808">Transferase</keyword>
<comment type="cofactor">
    <cofactor evidence="16 17">
        <name>[4Fe-4S] cluster</name>
        <dbReference type="ChEBI" id="CHEBI:49883"/>
    </cofactor>
    <text evidence="16 17">Binds 1 [4Fe-4S] cluster. The cluster is coordinated with 3 cysteines and an exchangeable S-adenosyl-L-methionine.</text>
</comment>
<dbReference type="GO" id="GO:0004076">
    <property type="term" value="F:biotin synthase activity"/>
    <property type="evidence" value="ECO:0007669"/>
    <property type="project" value="UniProtKB-UniRule"/>
</dbReference>
<evidence type="ECO:0000256" key="9">
    <source>
        <dbReference type="ARBA" id="ARBA00022723"/>
    </source>
</evidence>
<evidence type="ECO:0000256" key="6">
    <source>
        <dbReference type="ARBA" id="ARBA00022679"/>
    </source>
</evidence>
<dbReference type="PIRSF" id="PIRSF001619">
    <property type="entry name" value="Biotin_synth"/>
    <property type="match status" value="1"/>
</dbReference>
<dbReference type="EMBL" id="CP051428">
    <property type="protein sequence ID" value="QJC53882.1"/>
    <property type="molecule type" value="Genomic_DNA"/>
</dbReference>
<comment type="cofactor">
    <cofactor evidence="16">
        <name>[2Fe-2S] cluster</name>
        <dbReference type="ChEBI" id="CHEBI:190135"/>
    </cofactor>
    <text evidence="16">Binds 1 [2Fe-2S] cluster. The cluster is coordinated with 3 cysteines and 1 arginine.</text>
</comment>
<feature type="binding site" evidence="16 17">
    <location>
        <position position="212"/>
    </location>
    <ligand>
        <name>[2Fe-2S] cluster</name>
        <dbReference type="ChEBI" id="CHEBI:190135"/>
    </ligand>
</feature>
<dbReference type="UniPathway" id="UPA00078">
    <property type="reaction ID" value="UER00162"/>
</dbReference>
<dbReference type="AlphaFoldDB" id="A0A6H2H2J8"/>
<keyword evidence="11 16" id="KW-0408">Iron</keyword>
<dbReference type="RefSeq" id="WP_168909411.1">
    <property type="nucleotide sequence ID" value="NZ_CP051428.1"/>
</dbReference>
<dbReference type="PANTHER" id="PTHR22976:SF2">
    <property type="entry name" value="BIOTIN SYNTHASE, MITOCHONDRIAL"/>
    <property type="match status" value="1"/>
</dbReference>
<name>A0A6H2H2J8_9BACL</name>
<evidence type="ECO:0000259" key="18">
    <source>
        <dbReference type="PROSITE" id="PS51918"/>
    </source>
</evidence>
<keyword evidence="20" id="KW-1185">Reference proteome</keyword>
<evidence type="ECO:0000256" key="15">
    <source>
        <dbReference type="ARBA" id="ARBA00070199"/>
    </source>
</evidence>
<comment type="pathway">
    <text evidence="1 16">Cofactor biosynthesis; biotin biosynthesis; biotin from 7,8-diaminononanoate: step 2/2.</text>
</comment>
<dbReference type="Pfam" id="PF04055">
    <property type="entry name" value="Radical_SAM"/>
    <property type="match status" value="1"/>
</dbReference>
<dbReference type="CDD" id="cd01335">
    <property type="entry name" value="Radical_SAM"/>
    <property type="match status" value="1"/>
</dbReference>
<dbReference type="GO" id="GO:0051539">
    <property type="term" value="F:4 iron, 4 sulfur cluster binding"/>
    <property type="evidence" value="ECO:0007669"/>
    <property type="project" value="UniProtKB-KW"/>
</dbReference>
<feature type="domain" description="Radical SAM core" evidence="18">
    <location>
        <begin position="58"/>
        <end position="278"/>
    </location>
</feature>
<comment type="catalytic activity">
    <reaction evidence="13 16">
        <text>(4R,5S)-dethiobiotin + (sulfur carrier)-SH + 2 reduced [2Fe-2S]-[ferredoxin] + 2 S-adenosyl-L-methionine = (sulfur carrier)-H + biotin + 2 5'-deoxyadenosine + 2 L-methionine + 2 oxidized [2Fe-2S]-[ferredoxin]</text>
        <dbReference type="Rhea" id="RHEA:22060"/>
        <dbReference type="Rhea" id="RHEA-COMP:10000"/>
        <dbReference type="Rhea" id="RHEA-COMP:10001"/>
        <dbReference type="Rhea" id="RHEA-COMP:14737"/>
        <dbReference type="Rhea" id="RHEA-COMP:14739"/>
        <dbReference type="ChEBI" id="CHEBI:17319"/>
        <dbReference type="ChEBI" id="CHEBI:29917"/>
        <dbReference type="ChEBI" id="CHEBI:33737"/>
        <dbReference type="ChEBI" id="CHEBI:33738"/>
        <dbReference type="ChEBI" id="CHEBI:57586"/>
        <dbReference type="ChEBI" id="CHEBI:57844"/>
        <dbReference type="ChEBI" id="CHEBI:59789"/>
        <dbReference type="ChEBI" id="CHEBI:64428"/>
        <dbReference type="ChEBI" id="CHEBI:149473"/>
        <dbReference type="EC" id="2.8.1.6"/>
    </reaction>
</comment>
<evidence type="ECO:0000256" key="1">
    <source>
        <dbReference type="ARBA" id="ARBA00004942"/>
    </source>
</evidence>
<dbReference type="InterPro" id="IPR024177">
    <property type="entry name" value="Biotin_synthase"/>
</dbReference>